<protein>
    <submittedName>
        <fullName evidence="3">Uncharacterized protein</fullName>
    </submittedName>
</protein>
<feature type="compositionally biased region" description="Acidic residues" evidence="2">
    <location>
        <begin position="115"/>
        <end position="132"/>
    </location>
</feature>
<dbReference type="GeneID" id="96006288"/>
<feature type="region of interest" description="Disordered" evidence="2">
    <location>
        <begin position="214"/>
        <end position="239"/>
    </location>
</feature>
<feature type="compositionally biased region" description="Low complexity" evidence="2">
    <location>
        <begin position="344"/>
        <end position="362"/>
    </location>
</feature>
<accession>A0AB34KMU2</accession>
<comment type="caution">
    <text evidence="3">The sequence shown here is derived from an EMBL/GenBank/DDBJ whole genome shotgun (WGS) entry which is preliminary data.</text>
</comment>
<dbReference type="GO" id="GO:0032797">
    <property type="term" value="C:SMN complex"/>
    <property type="evidence" value="ECO:0007669"/>
    <property type="project" value="TreeGrafter"/>
</dbReference>
<feature type="region of interest" description="Disordered" evidence="2">
    <location>
        <begin position="344"/>
        <end position="385"/>
    </location>
</feature>
<reference evidence="3 4" key="1">
    <citation type="journal article" date="2020" name="Microbiol. Resour. Announc.">
        <title>Draft Genome Sequence of a Cladosporium Species Isolated from the Mesophotic Ascidian Didemnum maculosum.</title>
        <authorList>
            <person name="Gioti A."/>
            <person name="Siaperas R."/>
            <person name="Nikolaivits E."/>
            <person name="Le Goff G."/>
            <person name="Ouazzani J."/>
            <person name="Kotoulas G."/>
            <person name="Topakas E."/>
        </authorList>
    </citation>
    <scope>NUCLEOTIDE SEQUENCE [LARGE SCALE GENOMIC DNA]</scope>
    <source>
        <strain evidence="3 4">TM138-S3</strain>
    </source>
</reference>
<dbReference type="RefSeq" id="XP_069229170.1">
    <property type="nucleotide sequence ID" value="XM_069373450.1"/>
</dbReference>
<organism evidence="3 4">
    <name type="scientific">Cladosporium halotolerans</name>
    <dbReference type="NCBI Taxonomy" id="1052096"/>
    <lineage>
        <taxon>Eukaryota</taxon>
        <taxon>Fungi</taxon>
        <taxon>Dikarya</taxon>
        <taxon>Ascomycota</taxon>
        <taxon>Pezizomycotina</taxon>
        <taxon>Dothideomycetes</taxon>
        <taxon>Dothideomycetidae</taxon>
        <taxon>Cladosporiales</taxon>
        <taxon>Cladosporiaceae</taxon>
        <taxon>Cladosporium</taxon>
    </lineage>
</organism>
<evidence type="ECO:0000313" key="4">
    <source>
        <dbReference type="Proteomes" id="UP000803884"/>
    </source>
</evidence>
<dbReference type="GO" id="GO:0005634">
    <property type="term" value="C:nucleus"/>
    <property type="evidence" value="ECO:0007669"/>
    <property type="project" value="TreeGrafter"/>
</dbReference>
<dbReference type="GO" id="GO:0000387">
    <property type="term" value="P:spliceosomal snRNP assembly"/>
    <property type="evidence" value="ECO:0007669"/>
    <property type="project" value="InterPro"/>
</dbReference>
<dbReference type="InterPro" id="IPR035426">
    <property type="entry name" value="Gemin2/Brr1"/>
</dbReference>
<dbReference type="Gene3D" id="1.20.58.1070">
    <property type="match status" value="1"/>
</dbReference>
<sequence length="417" mass="45472">MGKRRRERDRPKAGPNDLYNPNKRVQLTYGDEDESEADSSGLPEQPPLNLPAAAKLDSPASAAQPSDARDSEANTSEPTSKRPSRDPSRKPNAKPGRNSATNQKPALGSLAYQFEGDDDDDDGADYPSEEDEAMAYLKAVRSERQGMPAVLRVAEERSGRDPDYEVGDSRGFYVEDCYIARPALGPSAPVKTTVTPRQAYTRVLGRRFEAMRERLKGPPPASVEGSGKEGSRPFLNPKGGREAYTECVSIVKSSSPSLDQLYALSQEDTLSTLELIQKHFFKRGETLSNHVSAWIWALLAKLDVVGTMNNDEVFVLRDLGKRALVIQISFSDAAMAAQLEELARAEAGSESDGSASPASEEPQTAASGETDSADSPAMPKQDPENTLATLDMIITIVGEFYGQRDLLDSRRSWDPEE</sequence>
<dbReference type="EMBL" id="JAAQHG020000016">
    <property type="protein sequence ID" value="KAL1586065.1"/>
    <property type="molecule type" value="Genomic_DNA"/>
</dbReference>
<keyword evidence="4" id="KW-1185">Reference proteome</keyword>
<evidence type="ECO:0000313" key="3">
    <source>
        <dbReference type="EMBL" id="KAL1586065.1"/>
    </source>
</evidence>
<feature type="region of interest" description="Disordered" evidence="2">
    <location>
        <begin position="1"/>
        <end position="132"/>
    </location>
</feature>
<name>A0AB34KMU2_9PEZI</name>
<gene>
    <name evidence="3" type="ORF">WHR41_04844</name>
</gene>
<feature type="compositionally biased region" description="Low complexity" evidence="2">
    <location>
        <begin position="50"/>
        <end position="66"/>
    </location>
</feature>
<dbReference type="Proteomes" id="UP000803884">
    <property type="component" value="Unassembled WGS sequence"/>
</dbReference>
<feature type="compositionally biased region" description="Basic and acidic residues" evidence="2">
    <location>
        <begin position="79"/>
        <end position="89"/>
    </location>
</feature>
<evidence type="ECO:0000256" key="1">
    <source>
        <dbReference type="ARBA" id="ARBA00025758"/>
    </source>
</evidence>
<proteinExistence type="inferred from homology"/>
<dbReference type="Pfam" id="PF04938">
    <property type="entry name" value="SIP1"/>
    <property type="match status" value="1"/>
</dbReference>
<comment type="similarity">
    <text evidence="1">Belongs to the gemin-2 family.</text>
</comment>
<dbReference type="PANTHER" id="PTHR12794">
    <property type="entry name" value="GEMIN2"/>
    <property type="match status" value="1"/>
</dbReference>
<dbReference type="PANTHER" id="PTHR12794:SF0">
    <property type="entry name" value="GEM-ASSOCIATED PROTEIN 2"/>
    <property type="match status" value="1"/>
</dbReference>
<dbReference type="AlphaFoldDB" id="A0AB34KMU2"/>
<evidence type="ECO:0000256" key="2">
    <source>
        <dbReference type="SAM" id="MobiDB-lite"/>
    </source>
</evidence>